<evidence type="ECO:0000313" key="6">
    <source>
        <dbReference type="Proteomes" id="UP001328107"/>
    </source>
</evidence>
<dbReference type="GO" id="GO:0007169">
    <property type="term" value="P:cell surface receptor protein tyrosine kinase signaling pathway"/>
    <property type="evidence" value="ECO:0007669"/>
    <property type="project" value="TreeGrafter"/>
</dbReference>
<organism evidence="5 6">
    <name type="scientific">Pristionchus mayeri</name>
    <dbReference type="NCBI Taxonomy" id="1317129"/>
    <lineage>
        <taxon>Eukaryota</taxon>
        <taxon>Metazoa</taxon>
        <taxon>Ecdysozoa</taxon>
        <taxon>Nematoda</taxon>
        <taxon>Chromadorea</taxon>
        <taxon>Rhabditida</taxon>
        <taxon>Rhabditina</taxon>
        <taxon>Diplogasteromorpha</taxon>
        <taxon>Diplogasteroidea</taxon>
        <taxon>Neodiplogasteridae</taxon>
        <taxon>Pristionchus</taxon>
    </lineage>
</organism>
<dbReference type="FunFam" id="3.30.200.20:FF:001232">
    <property type="entry name" value="Uncharacterized protein"/>
    <property type="match status" value="1"/>
</dbReference>
<evidence type="ECO:0000313" key="5">
    <source>
        <dbReference type="EMBL" id="GMR39027.1"/>
    </source>
</evidence>
<dbReference type="CDD" id="cd00192">
    <property type="entry name" value="PTKc"/>
    <property type="match status" value="1"/>
</dbReference>
<sequence>QKNEQLDGEIQRSAEWMNERKEYLENLKEEEWEIDRRFVDVDWTVHLGNGAFGKVYQGTLPSEKLPSKSKESVIQVSELKKNGEKVAVKMLHESADRSTVLAFLDEIELMKTLGYHERLGEHQCSFTVNILACVTQSEPRMLIVELCSKGDLLRYMTERREYMLRARVDEEVDLSLVITHQQQLMFAVQIASGLEFLSHRGFVHRDIAARNILVHGKNSLKIGDFGLCRKMEEREGTYLSRGGRMPIRWMAPEAVRDYETSTASDVWSFGVLLFEIVTLGGSPYAGWNIVEIVPRLERGERMERPDGCTD</sequence>
<keyword evidence="2" id="KW-0067">ATP-binding</keyword>
<feature type="active site" description="Proton acceptor" evidence="1">
    <location>
        <position position="206"/>
    </location>
</feature>
<dbReference type="Gene3D" id="1.10.510.10">
    <property type="entry name" value="Transferase(Phosphotransferase) domain 1"/>
    <property type="match status" value="1"/>
</dbReference>
<dbReference type="InterPro" id="IPR020635">
    <property type="entry name" value="Tyr_kinase_cat_dom"/>
</dbReference>
<accession>A0AAN4ZJ63</accession>
<keyword evidence="6" id="KW-1185">Reference proteome</keyword>
<dbReference type="SUPFAM" id="SSF56112">
    <property type="entry name" value="Protein kinase-like (PK-like)"/>
    <property type="match status" value="1"/>
</dbReference>
<dbReference type="InterPro" id="IPR011009">
    <property type="entry name" value="Kinase-like_dom_sf"/>
</dbReference>
<dbReference type="GO" id="GO:0043235">
    <property type="term" value="C:receptor complex"/>
    <property type="evidence" value="ECO:0007669"/>
    <property type="project" value="TreeGrafter"/>
</dbReference>
<dbReference type="InterPro" id="IPR008266">
    <property type="entry name" value="Tyr_kinase_AS"/>
</dbReference>
<feature type="non-terminal residue" evidence="5">
    <location>
        <position position="1"/>
    </location>
</feature>
<dbReference type="FunFam" id="1.10.510.10:FF:000994">
    <property type="entry name" value="Hypoxia Inhibited Receptor tyrosine kinase"/>
    <property type="match status" value="1"/>
</dbReference>
<reference evidence="6" key="1">
    <citation type="submission" date="2022-10" db="EMBL/GenBank/DDBJ databases">
        <title>Genome assembly of Pristionchus species.</title>
        <authorList>
            <person name="Yoshida K."/>
            <person name="Sommer R.J."/>
        </authorList>
    </citation>
    <scope>NUCLEOTIDE SEQUENCE [LARGE SCALE GENOMIC DNA]</scope>
    <source>
        <strain evidence="6">RS5460</strain>
    </source>
</reference>
<proteinExistence type="predicted"/>
<dbReference type="PANTHER" id="PTHR24416">
    <property type="entry name" value="TYROSINE-PROTEIN KINASE RECEPTOR"/>
    <property type="match status" value="1"/>
</dbReference>
<dbReference type="Proteomes" id="UP001328107">
    <property type="component" value="Unassembled WGS sequence"/>
</dbReference>
<feature type="binding site" evidence="3">
    <location>
        <position position="224"/>
    </location>
    <ligand>
        <name>Mg(2+)</name>
        <dbReference type="ChEBI" id="CHEBI:18420"/>
    </ligand>
</feature>
<name>A0AAN4ZJ63_9BILA</name>
<dbReference type="Pfam" id="PF07714">
    <property type="entry name" value="PK_Tyr_Ser-Thr"/>
    <property type="match status" value="1"/>
</dbReference>
<gene>
    <name evidence="5" type="ORF">PMAYCL1PPCAC_09222</name>
</gene>
<dbReference type="GO" id="GO:0046872">
    <property type="term" value="F:metal ion binding"/>
    <property type="evidence" value="ECO:0007669"/>
    <property type="project" value="UniProtKB-KW"/>
</dbReference>
<keyword evidence="2" id="KW-0547">Nucleotide-binding</keyword>
<evidence type="ECO:0000256" key="2">
    <source>
        <dbReference type="PIRSR" id="PIRSR000615-2"/>
    </source>
</evidence>
<dbReference type="InterPro" id="IPR001245">
    <property type="entry name" value="Ser-Thr/Tyr_kinase_cat_dom"/>
</dbReference>
<dbReference type="PROSITE" id="PS50011">
    <property type="entry name" value="PROTEIN_KINASE_DOM"/>
    <property type="match status" value="1"/>
</dbReference>
<dbReference type="GO" id="GO:0005886">
    <property type="term" value="C:plasma membrane"/>
    <property type="evidence" value="ECO:0007669"/>
    <property type="project" value="TreeGrafter"/>
</dbReference>
<dbReference type="PROSITE" id="PS00109">
    <property type="entry name" value="PROTEIN_KINASE_TYR"/>
    <property type="match status" value="1"/>
</dbReference>
<dbReference type="PIRSF" id="PIRSF000615">
    <property type="entry name" value="TyrPK_CSF1-R"/>
    <property type="match status" value="1"/>
</dbReference>
<feature type="binding site" evidence="2">
    <location>
        <position position="210"/>
    </location>
    <ligand>
        <name>ATP</name>
        <dbReference type="ChEBI" id="CHEBI:30616"/>
    </ligand>
</feature>
<dbReference type="EMBL" id="BTRK01000002">
    <property type="protein sequence ID" value="GMR39027.1"/>
    <property type="molecule type" value="Genomic_DNA"/>
</dbReference>
<dbReference type="AlphaFoldDB" id="A0AAN4ZJ63"/>
<dbReference type="InterPro" id="IPR000719">
    <property type="entry name" value="Prot_kinase_dom"/>
</dbReference>
<dbReference type="GO" id="GO:0005524">
    <property type="term" value="F:ATP binding"/>
    <property type="evidence" value="ECO:0007669"/>
    <property type="project" value="UniProtKB-KW"/>
</dbReference>
<feature type="domain" description="Protein kinase" evidence="4">
    <location>
        <begin position="41"/>
        <end position="310"/>
    </location>
</feature>
<dbReference type="SMART" id="SM00219">
    <property type="entry name" value="TyrKc"/>
    <property type="match status" value="1"/>
</dbReference>
<protein>
    <recommendedName>
        <fullName evidence="4">Protein kinase domain-containing protein</fullName>
    </recommendedName>
</protein>
<comment type="caution">
    <text evidence="5">The sequence shown here is derived from an EMBL/GenBank/DDBJ whole genome shotgun (WGS) entry which is preliminary data.</text>
</comment>
<dbReference type="GO" id="GO:0004714">
    <property type="term" value="F:transmembrane receptor protein tyrosine kinase activity"/>
    <property type="evidence" value="ECO:0007669"/>
    <property type="project" value="TreeGrafter"/>
</dbReference>
<dbReference type="InterPro" id="IPR050122">
    <property type="entry name" value="RTK"/>
</dbReference>
<evidence type="ECO:0000256" key="3">
    <source>
        <dbReference type="PIRSR" id="PIRSR000615-3"/>
    </source>
</evidence>
<feature type="non-terminal residue" evidence="5">
    <location>
        <position position="310"/>
    </location>
</feature>
<dbReference type="PANTHER" id="PTHR24416:SF583">
    <property type="entry name" value="RECEPTOR PROTEIN-TYROSINE KINASE"/>
    <property type="match status" value="1"/>
</dbReference>
<evidence type="ECO:0000256" key="1">
    <source>
        <dbReference type="PIRSR" id="PIRSR000615-1"/>
    </source>
</evidence>
<feature type="binding site" evidence="3">
    <location>
        <position position="211"/>
    </location>
    <ligand>
        <name>Mg(2+)</name>
        <dbReference type="ChEBI" id="CHEBI:18420"/>
    </ligand>
</feature>
<dbReference type="Gene3D" id="3.30.200.20">
    <property type="entry name" value="Phosphorylase Kinase, domain 1"/>
    <property type="match status" value="1"/>
</dbReference>
<dbReference type="PRINTS" id="PR00109">
    <property type="entry name" value="TYRKINASE"/>
</dbReference>
<evidence type="ECO:0000259" key="4">
    <source>
        <dbReference type="PROSITE" id="PS50011"/>
    </source>
</evidence>
<keyword evidence="3" id="KW-0460">Magnesium</keyword>
<keyword evidence="3" id="KW-0479">Metal-binding</keyword>